<dbReference type="Pfam" id="PF02037">
    <property type="entry name" value="SAP"/>
    <property type="match status" value="1"/>
</dbReference>
<dbReference type="STRING" id="74557.A0A1V9ZW13"/>
<evidence type="ECO:0000256" key="2">
    <source>
        <dbReference type="ARBA" id="ARBA00046328"/>
    </source>
</evidence>
<name>A0A1V9ZW13_9STRA</name>
<dbReference type="InterPro" id="IPR052240">
    <property type="entry name" value="SAP_domain_ribonucleoprotein"/>
</dbReference>
<keyword evidence="1" id="KW-0597">Phosphoprotein</keyword>
<feature type="compositionally biased region" description="Polar residues" evidence="3">
    <location>
        <begin position="276"/>
        <end position="287"/>
    </location>
</feature>
<dbReference type="SUPFAM" id="SSF68906">
    <property type="entry name" value="SAP domain"/>
    <property type="match status" value="1"/>
</dbReference>
<keyword evidence="6" id="KW-1185">Reference proteome</keyword>
<dbReference type="InterPro" id="IPR036361">
    <property type="entry name" value="SAP_dom_sf"/>
</dbReference>
<feature type="region of interest" description="Disordered" evidence="3">
    <location>
        <begin position="148"/>
        <end position="167"/>
    </location>
</feature>
<dbReference type="Proteomes" id="UP000243217">
    <property type="component" value="Unassembled WGS sequence"/>
</dbReference>
<dbReference type="PANTHER" id="PTHR46551">
    <property type="entry name" value="SAP DOMAIN-CONTAINING RIBONUCLEOPROTEIN"/>
    <property type="match status" value="1"/>
</dbReference>
<proteinExistence type="inferred from homology"/>
<evidence type="ECO:0000313" key="6">
    <source>
        <dbReference type="Proteomes" id="UP000243217"/>
    </source>
</evidence>
<dbReference type="OrthoDB" id="445357at2759"/>
<dbReference type="EMBL" id="JNBS01001238">
    <property type="protein sequence ID" value="OQS02141.1"/>
    <property type="molecule type" value="Genomic_DNA"/>
</dbReference>
<feature type="non-terminal residue" evidence="5">
    <location>
        <position position="349"/>
    </location>
</feature>
<dbReference type="PANTHER" id="PTHR46551:SF1">
    <property type="entry name" value="SAP DOMAIN-CONTAINING RIBONUCLEOPROTEIN"/>
    <property type="match status" value="1"/>
</dbReference>
<dbReference type="Gene3D" id="1.10.720.30">
    <property type="entry name" value="SAP domain"/>
    <property type="match status" value="1"/>
</dbReference>
<comment type="similarity">
    <text evidence="2">Belongs to the SAP domain-containing ribonucleoprotein family.</text>
</comment>
<evidence type="ECO:0000256" key="3">
    <source>
        <dbReference type="SAM" id="MobiDB-lite"/>
    </source>
</evidence>
<evidence type="ECO:0000256" key="1">
    <source>
        <dbReference type="ARBA" id="ARBA00022553"/>
    </source>
</evidence>
<feature type="domain" description="SAP" evidence="4">
    <location>
        <begin position="110"/>
        <end position="144"/>
    </location>
</feature>
<accession>A0A1V9ZW13</accession>
<sequence>MDHIRVVQNHLGRGEKEAQEAIKQALKEQLEWITLFCSSAKLELRRPSINGKKRRLNLNELSDAEEIQPKRTKLNELSVPKQKIIVIESSDDDNESVKSFASTSSVQMNPSKLRVAQLRQELSKRNLPTFGLKAKLVQRLIEALQAEQQRPSVQIKPEQPEKEDDSDGDVIVSFLQSKSVVKVAEKPIVPSPVKEDEVVAVPEVDKVPEVVLVEDPPKESIEPPQPIARLLFTESMIEDSIIDETPMKSPERPPPVLHSPGNVHSKEKRKRKTLFPSPQSASRGVDLNTSLSPIQSSALHNVSMNEEHQVSFGESENIMSTAASLFATATSPLVKGFASLKSAFGLNTS</sequence>
<feature type="region of interest" description="Disordered" evidence="3">
    <location>
        <begin position="245"/>
        <end position="287"/>
    </location>
</feature>
<dbReference type="SMART" id="SM00513">
    <property type="entry name" value="SAP"/>
    <property type="match status" value="1"/>
</dbReference>
<evidence type="ECO:0000259" key="4">
    <source>
        <dbReference type="PROSITE" id="PS50800"/>
    </source>
</evidence>
<gene>
    <name evidence="5" type="ORF">THRCLA_05457</name>
</gene>
<dbReference type="GO" id="GO:0005634">
    <property type="term" value="C:nucleus"/>
    <property type="evidence" value="ECO:0007669"/>
    <property type="project" value="TreeGrafter"/>
</dbReference>
<dbReference type="InterPro" id="IPR003034">
    <property type="entry name" value="SAP_dom"/>
</dbReference>
<comment type="caution">
    <text evidence="5">The sequence shown here is derived from an EMBL/GenBank/DDBJ whole genome shotgun (WGS) entry which is preliminary data.</text>
</comment>
<organism evidence="5 6">
    <name type="scientific">Thraustotheca clavata</name>
    <dbReference type="NCBI Taxonomy" id="74557"/>
    <lineage>
        <taxon>Eukaryota</taxon>
        <taxon>Sar</taxon>
        <taxon>Stramenopiles</taxon>
        <taxon>Oomycota</taxon>
        <taxon>Saprolegniomycetes</taxon>
        <taxon>Saprolegniales</taxon>
        <taxon>Achlyaceae</taxon>
        <taxon>Thraustotheca</taxon>
    </lineage>
</organism>
<reference evidence="5 6" key="1">
    <citation type="journal article" date="2014" name="Genome Biol. Evol.">
        <title>The secreted proteins of Achlya hypogyna and Thraustotheca clavata identify the ancestral oomycete secretome and reveal gene acquisitions by horizontal gene transfer.</title>
        <authorList>
            <person name="Misner I."/>
            <person name="Blouin N."/>
            <person name="Leonard G."/>
            <person name="Richards T.A."/>
            <person name="Lane C.E."/>
        </authorList>
    </citation>
    <scope>NUCLEOTIDE SEQUENCE [LARGE SCALE GENOMIC DNA]</scope>
    <source>
        <strain evidence="5 6">ATCC 34112</strain>
    </source>
</reference>
<protein>
    <recommendedName>
        <fullName evidence="4">SAP domain-containing protein</fullName>
    </recommendedName>
</protein>
<dbReference type="GO" id="GO:0016973">
    <property type="term" value="P:poly(A)+ mRNA export from nucleus"/>
    <property type="evidence" value="ECO:0007669"/>
    <property type="project" value="TreeGrafter"/>
</dbReference>
<evidence type="ECO:0000313" key="5">
    <source>
        <dbReference type="EMBL" id="OQS02141.1"/>
    </source>
</evidence>
<dbReference type="PROSITE" id="PS50800">
    <property type="entry name" value="SAP"/>
    <property type="match status" value="1"/>
</dbReference>
<dbReference type="AlphaFoldDB" id="A0A1V9ZW13"/>